<gene>
    <name evidence="1" type="ORF">CJU94_39620</name>
</gene>
<name>A0A248W108_9BURK</name>
<keyword evidence="1" id="KW-0614">Plasmid</keyword>
<evidence type="ECO:0000313" key="1">
    <source>
        <dbReference type="EMBL" id="ASW04260.1"/>
    </source>
</evidence>
<organism evidence="1 2">
    <name type="scientific">Paraburkholderia aromaticivorans</name>
    <dbReference type="NCBI Taxonomy" id="2026199"/>
    <lineage>
        <taxon>Bacteria</taxon>
        <taxon>Pseudomonadati</taxon>
        <taxon>Pseudomonadota</taxon>
        <taxon>Betaproteobacteria</taxon>
        <taxon>Burkholderiales</taxon>
        <taxon>Burkholderiaceae</taxon>
        <taxon>Paraburkholderia</taxon>
    </lineage>
</organism>
<dbReference type="GeneID" id="55536820"/>
<dbReference type="AlphaFoldDB" id="A0A248W108"/>
<dbReference type="EMBL" id="CP022994">
    <property type="protein sequence ID" value="ASW04260.1"/>
    <property type="molecule type" value="Genomic_DNA"/>
</dbReference>
<geneLocation type="plasmid" evidence="1 2">
    <name>pBN4</name>
</geneLocation>
<dbReference type="Proteomes" id="UP000215158">
    <property type="component" value="Plasmid pBN4"/>
</dbReference>
<dbReference type="OrthoDB" id="9100942at2"/>
<protein>
    <submittedName>
        <fullName evidence="1">Uncharacterized protein</fullName>
    </submittedName>
</protein>
<proteinExistence type="predicted"/>
<sequence length="78" mass="8628">MAERHFRKNSTTFNCRSCGRLTRDIAGTNQQLCPQCDAWTMIENSILDEDLAGPDLAEAEARIAKLKAEAVAKGGRFN</sequence>
<accession>A0A248W108</accession>
<keyword evidence="2" id="KW-1185">Reference proteome</keyword>
<dbReference type="KEGG" id="parb:CJU94_39620"/>
<evidence type="ECO:0000313" key="2">
    <source>
        <dbReference type="Proteomes" id="UP000215158"/>
    </source>
</evidence>
<reference evidence="1 2" key="1">
    <citation type="submission" date="2017-08" db="EMBL/GenBank/DDBJ databases">
        <title>Identification and genetic characteristics of simultaneous BTEX- and naphthalene-degrading Paraburkholderia sp. BN5 isolated from petroleum-contaminated soil.</title>
        <authorList>
            <person name="Lee Y."/>
            <person name="Jeon C.O."/>
        </authorList>
    </citation>
    <scope>NUCLEOTIDE SEQUENCE [LARGE SCALE GENOMIC DNA]</scope>
    <source>
        <strain evidence="1 2">BN5</strain>
        <plasmid evidence="1 2">pBN4</plasmid>
    </source>
</reference>
<dbReference type="RefSeq" id="WP_007183086.1">
    <property type="nucleotide sequence ID" value="NZ_CP022994.1"/>
</dbReference>